<feature type="chain" id="PRO_5044552956" evidence="1">
    <location>
        <begin position="20"/>
        <end position="95"/>
    </location>
</feature>
<dbReference type="Proteomes" id="UP000050794">
    <property type="component" value="Unassembled WGS sequence"/>
</dbReference>
<sequence length="95" mass="10864">MLRCSFISVLVCFTTYGWPLPQSSTTRSGKFLIFTSEKSYPDNWRPRSPTFRSPVEIIYGVSLLSELEKKGIIERLNDISRTDERALKATDLIST</sequence>
<keyword evidence="1" id="KW-0732">Signal</keyword>
<proteinExistence type="predicted"/>
<evidence type="ECO:0000256" key="1">
    <source>
        <dbReference type="SAM" id="SignalP"/>
    </source>
</evidence>
<accession>A0A183U1G5</accession>
<dbReference type="AlphaFoldDB" id="A0A183U1G5"/>
<dbReference type="WBParaSite" id="TCNE_0000233501-mRNA-1">
    <property type="protein sequence ID" value="TCNE_0000233501-mRNA-1"/>
    <property type="gene ID" value="TCNE_0000233501"/>
</dbReference>
<evidence type="ECO:0000313" key="2">
    <source>
        <dbReference type="EMBL" id="VDM27895.1"/>
    </source>
</evidence>
<feature type="signal peptide" evidence="1">
    <location>
        <begin position="1"/>
        <end position="19"/>
    </location>
</feature>
<organism evidence="3 4">
    <name type="scientific">Toxocara canis</name>
    <name type="common">Canine roundworm</name>
    <dbReference type="NCBI Taxonomy" id="6265"/>
    <lineage>
        <taxon>Eukaryota</taxon>
        <taxon>Metazoa</taxon>
        <taxon>Ecdysozoa</taxon>
        <taxon>Nematoda</taxon>
        <taxon>Chromadorea</taxon>
        <taxon>Rhabditida</taxon>
        <taxon>Spirurina</taxon>
        <taxon>Ascaridomorpha</taxon>
        <taxon>Ascaridoidea</taxon>
        <taxon>Toxocaridae</taxon>
        <taxon>Toxocara</taxon>
    </lineage>
</organism>
<evidence type="ECO:0000313" key="3">
    <source>
        <dbReference type="Proteomes" id="UP000050794"/>
    </source>
</evidence>
<gene>
    <name evidence="2" type="ORF">TCNE_LOCUS2335</name>
</gene>
<name>A0A183U1G5_TOXCA</name>
<reference evidence="4" key="1">
    <citation type="submission" date="2016-06" db="UniProtKB">
        <authorList>
            <consortium name="WormBaseParasite"/>
        </authorList>
    </citation>
    <scope>IDENTIFICATION</scope>
</reference>
<dbReference type="EMBL" id="UYWY01002266">
    <property type="protein sequence ID" value="VDM27895.1"/>
    <property type="molecule type" value="Genomic_DNA"/>
</dbReference>
<keyword evidence="3" id="KW-1185">Reference proteome</keyword>
<reference evidence="2 3" key="2">
    <citation type="submission" date="2018-11" db="EMBL/GenBank/DDBJ databases">
        <authorList>
            <consortium name="Pathogen Informatics"/>
        </authorList>
    </citation>
    <scope>NUCLEOTIDE SEQUENCE [LARGE SCALE GENOMIC DNA]</scope>
</reference>
<protein>
    <submittedName>
        <fullName evidence="4">Secreted protein</fullName>
    </submittedName>
</protein>
<evidence type="ECO:0000313" key="4">
    <source>
        <dbReference type="WBParaSite" id="TCNE_0000233501-mRNA-1"/>
    </source>
</evidence>